<dbReference type="InParanoid" id="A0A1I5PNM6"/>
<dbReference type="SUPFAM" id="SSF56281">
    <property type="entry name" value="Metallo-hydrolase/oxidoreductase"/>
    <property type="match status" value="1"/>
</dbReference>
<dbReference type="InterPro" id="IPR050855">
    <property type="entry name" value="NDM-1-like"/>
</dbReference>
<accession>A0A1I5PNM6</accession>
<gene>
    <name evidence="2" type="ORF">SAMN04489713_113201</name>
</gene>
<evidence type="ECO:0000259" key="1">
    <source>
        <dbReference type="SMART" id="SM00849"/>
    </source>
</evidence>
<name>A0A1I5PNM6_9ACTN</name>
<dbReference type="eggNOG" id="COG0491">
    <property type="taxonomic scope" value="Bacteria"/>
</dbReference>
<organism evidence="2 3">
    <name type="scientific">Actinomadura madurae</name>
    <dbReference type="NCBI Taxonomy" id="1993"/>
    <lineage>
        <taxon>Bacteria</taxon>
        <taxon>Bacillati</taxon>
        <taxon>Actinomycetota</taxon>
        <taxon>Actinomycetes</taxon>
        <taxon>Streptosporangiales</taxon>
        <taxon>Thermomonosporaceae</taxon>
        <taxon>Actinomadura</taxon>
    </lineage>
</organism>
<protein>
    <submittedName>
        <fullName evidence="2">Glyoxylase, beta-lactamase superfamily II</fullName>
    </submittedName>
</protein>
<proteinExistence type="predicted"/>
<evidence type="ECO:0000313" key="2">
    <source>
        <dbReference type="EMBL" id="SFP35689.1"/>
    </source>
</evidence>
<dbReference type="Proteomes" id="UP000183413">
    <property type="component" value="Unassembled WGS sequence"/>
</dbReference>
<dbReference type="STRING" id="1993.SAMN04489713_113201"/>
<dbReference type="Gene3D" id="3.60.15.10">
    <property type="entry name" value="Ribonuclease Z/Hydroxyacylglutathione hydrolase-like"/>
    <property type="match status" value="1"/>
</dbReference>
<dbReference type="InterPro" id="IPR001279">
    <property type="entry name" value="Metallo-B-lactamas"/>
</dbReference>
<evidence type="ECO:0000313" key="3">
    <source>
        <dbReference type="Proteomes" id="UP000183413"/>
    </source>
</evidence>
<dbReference type="SMART" id="SM00849">
    <property type="entry name" value="Lactamase_B"/>
    <property type="match status" value="1"/>
</dbReference>
<reference evidence="2 3" key="1">
    <citation type="submission" date="2016-10" db="EMBL/GenBank/DDBJ databases">
        <authorList>
            <person name="de Groot N.N."/>
        </authorList>
    </citation>
    <scope>NUCLEOTIDE SEQUENCE [LARGE SCALE GENOMIC DNA]</scope>
    <source>
        <strain evidence="2 3">DSM 43067</strain>
    </source>
</reference>
<dbReference type="Pfam" id="PF00753">
    <property type="entry name" value="Lactamase_B"/>
    <property type="match status" value="1"/>
</dbReference>
<dbReference type="EMBL" id="FOVH01000013">
    <property type="protein sequence ID" value="SFP35689.1"/>
    <property type="molecule type" value="Genomic_DNA"/>
</dbReference>
<dbReference type="RefSeq" id="WP_021591623.1">
    <property type="nucleotide sequence ID" value="NZ_FOVH01000013.1"/>
</dbReference>
<dbReference type="CDD" id="cd16282">
    <property type="entry name" value="metallo-hydrolase-like_MBL-fold"/>
    <property type="match status" value="1"/>
</dbReference>
<dbReference type="PANTHER" id="PTHR42951">
    <property type="entry name" value="METALLO-BETA-LACTAMASE DOMAIN-CONTAINING"/>
    <property type="match status" value="1"/>
</dbReference>
<dbReference type="PANTHER" id="PTHR42951:SF4">
    <property type="entry name" value="ACYL-COENZYME A THIOESTERASE MBLAC2"/>
    <property type="match status" value="1"/>
</dbReference>
<keyword evidence="3" id="KW-1185">Reference proteome</keyword>
<dbReference type="AlphaFoldDB" id="A0A1I5PNM6"/>
<feature type="domain" description="Metallo-beta-lactamase" evidence="1">
    <location>
        <begin position="32"/>
        <end position="229"/>
    </location>
</feature>
<dbReference type="InterPro" id="IPR036866">
    <property type="entry name" value="RibonucZ/Hydroxyglut_hydro"/>
</dbReference>
<sequence>MTTTALSQYRRGLHDLGGGCHAWLLPDGSWGWSNSGLITGSGTSVMVDTLFDLPHTREMLEGVRRVTDAHPVRTLVNTHSDGDHVFGNQLLAERGVEIIASQAASELMTQDQVTALASMKRRHGATGEFARHIFGAFDFDGIVATGPDRTFTGEESLDVGGREVRLIQVGPAHTPGDALVHVPDAHLLYAGDILFIGGTPVVWAGPISRWIAACEAILDMDLTTIVPGHGPVTGKSGVVPVRDYLRFVQDEATKRYEDGLDVEQAVASIDLGPYARLPEHGRLAQNVLSVYQELDPSVPRPSRYHVFERIAMLEGFTASGEENR</sequence>